<keyword evidence="1" id="KW-0812">Transmembrane</keyword>
<keyword evidence="1" id="KW-1133">Transmembrane helix</keyword>
<evidence type="ECO:0000256" key="2">
    <source>
        <dbReference type="SAM" id="SignalP"/>
    </source>
</evidence>
<organism evidence="3 4">
    <name type="scientific">Tupaia chinensis</name>
    <name type="common">Chinese tree shrew</name>
    <name type="synonym">Tupaia belangeri chinensis</name>
    <dbReference type="NCBI Taxonomy" id="246437"/>
    <lineage>
        <taxon>Eukaryota</taxon>
        <taxon>Metazoa</taxon>
        <taxon>Chordata</taxon>
        <taxon>Craniata</taxon>
        <taxon>Vertebrata</taxon>
        <taxon>Euteleostomi</taxon>
        <taxon>Mammalia</taxon>
        <taxon>Eutheria</taxon>
        <taxon>Euarchontoglires</taxon>
        <taxon>Scandentia</taxon>
        <taxon>Tupaiidae</taxon>
        <taxon>Tupaia</taxon>
    </lineage>
</organism>
<feature type="signal peptide" evidence="2">
    <location>
        <begin position="1"/>
        <end position="15"/>
    </location>
</feature>
<name>L9KM48_TUPCH</name>
<reference evidence="4" key="2">
    <citation type="journal article" date="2013" name="Nat. Commun.">
        <title>Genome of the Chinese tree shrew.</title>
        <authorList>
            <person name="Fan Y."/>
            <person name="Huang Z.Y."/>
            <person name="Cao C.C."/>
            <person name="Chen C.S."/>
            <person name="Chen Y.X."/>
            <person name="Fan D.D."/>
            <person name="He J."/>
            <person name="Hou H.L."/>
            <person name="Hu L."/>
            <person name="Hu X.T."/>
            <person name="Jiang X.T."/>
            <person name="Lai R."/>
            <person name="Lang Y.S."/>
            <person name="Liang B."/>
            <person name="Liao S.G."/>
            <person name="Mu D."/>
            <person name="Ma Y.Y."/>
            <person name="Niu Y.Y."/>
            <person name="Sun X.Q."/>
            <person name="Xia J.Q."/>
            <person name="Xiao J."/>
            <person name="Xiong Z.Q."/>
            <person name="Xu L."/>
            <person name="Yang L."/>
            <person name="Zhang Y."/>
            <person name="Zhao W."/>
            <person name="Zhao X.D."/>
            <person name="Zheng Y.T."/>
            <person name="Zhou J.M."/>
            <person name="Zhu Y.B."/>
            <person name="Zhang G.J."/>
            <person name="Wang J."/>
            <person name="Yao Y.G."/>
        </authorList>
    </citation>
    <scope>NUCLEOTIDE SEQUENCE [LARGE SCALE GENOMIC DNA]</scope>
</reference>
<dbReference type="Proteomes" id="UP000011518">
    <property type="component" value="Unassembled WGS sequence"/>
</dbReference>
<dbReference type="AlphaFoldDB" id="L9KM48"/>
<evidence type="ECO:0000313" key="4">
    <source>
        <dbReference type="Proteomes" id="UP000011518"/>
    </source>
</evidence>
<evidence type="ECO:0000256" key="1">
    <source>
        <dbReference type="SAM" id="Phobius"/>
    </source>
</evidence>
<proteinExistence type="predicted"/>
<keyword evidence="1" id="KW-0472">Membrane</keyword>
<reference evidence="4" key="1">
    <citation type="submission" date="2012-07" db="EMBL/GenBank/DDBJ databases">
        <title>Genome of the Chinese tree shrew, a rising model animal genetically related to primates.</title>
        <authorList>
            <person name="Zhang G."/>
            <person name="Fan Y."/>
            <person name="Yao Y."/>
            <person name="Huang Z."/>
        </authorList>
    </citation>
    <scope>NUCLEOTIDE SEQUENCE [LARGE SCALE GENOMIC DNA]</scope>
</reference>
<keyword evidence="4" id="KW-1185">Reference proteome</keyword>
<accession>L9KM48</accession>
<sequence length="210" mass="23852">MLPVLLICLLPVASGKNCLLCWPELPALIDYDLQILWGTPGPPAELSQSLHSLFLENNFHEPWYLDRDHLEEEIAKFFTQVDQAIKKLRDDKPLLLEDIHMHKSLFADKLNSRSEVLMEKDLNSTVEVTECTSCKIHFLSCNDPMFCPAKKPRIYEWAVSLGIALFLAIAGGGGYFVWRRKKMKKIEEVLGKETPARDPLQEGKVSVSGE</sequence>
<dbReference type="eggNOG" id="ENOG502TAQ2">
    <property type="taxonomic scope" value="Eukaryota"/>
</dbReference>
<gene>
    <name evidence="3" type="ORF">TREES_T100013310</name>
</gene>
<feature type="chain" id="PRO_5012181144" evidence="2">
    <location>
        <begin position="16"/>
        <end position="210"/>
    </location>
</feature>
<evidence type="ECO:0000313" key="3">
    <source>
        <dbReference type="EMBL" id="ELW62217.1"/>
    </source>
</evidence>
<feature type="transmembrane region" description="Helical" evidence="1">
    <location>
        <begin position="157"/>
        <end position="178"/>
    </location>
</feature>
<dbReference type="InParanoid" id="L9KM48"/>
<protein>
    <submittedName>
        <fullName evidence="3">Uncharacterized protein</fullName>
    </submittedName>
</protein>
<keyword evidence="2" id="KW-0732">Signal</keyword>
<dbReference type="EMBL" id="KB320835">
    <property type="protein sequence ID" value="ELW62217.1"/>
    <property type="molecule type" value="Genomic_DNA"/>
</dbReference>